<comment type="caution">
    <text evidence="3">The sequence shown here is derived from an EMBL/GenBank/DDBJ whole genome shotgun (WGS) entry which is preliminary data.</text>
</comment>
<dbReference type="PANTHER" id="PTHR11324">
    <property type="entry name" value="IL16-RELATED"/>
    <property type="match status" value="1"/>
</dbReference>
<organism evidence="3 4">
    <name type="scientific">Haemaphysalis longicornis</name>
    <name type="common">Bush tick</name>
    <dbReference type="NCBI Taxonomy" id="44386"/>
    <lineage>
        <taxon>Eukaryota</taxon>
        <taxon>Metazoa</taxon>
        <taxon>Ecdysozoa</taxon>
        <taxon>Arthropoda</taxon>
        <taxon>Chelicerata</taxon>
        <taxon>Arachnida</taxon>
        <taxon>Acari</taxon>
        <taxon>Parasitiformes</taxon>
        <taxon>Ixodida</taxon>
        <taxon>Ixodoidea</taxon>
        <taxon>Ixodidae</taxon>
        <taxon>Haemaphysalinae</taxon>
        <taxon>Haemaphysalis</taxon>
    </lineage>
</organism>
<dbReference type="EMBL" id="JABSTR010000005">
    <property type="protein sequence ID" value="KAH9370261.1"/>
    <property type="molecule type" value="Genomic_DNA"/>
</dbReference>
<dbReference type="InterPro" id="IPR036034">
    <property type="entry name" value="PDZ_sf"/>
</dbReference>
<dbReference type="VEuPathDB" id="VectorBase:HLOH_060084"/>
<gene>
    <name evidence="3" type="ORF">HPB48_007402</name>
</gene>
<protein>
    <recommendedName>
        <fullName evidence="2">PDZ domain-containing protein</fullName>
    </recommendedName>
</protein>
<feature type="compositionally biased region" description="Polar residues" evidence="1">
    <location>
        <begin position="198"/>
        <end position="208"/>
    </location>
</feature>
<feature type="region of interest" description="Disordered" evidence="1">
    <location>
        <begin position="169"/>
        <end position="262"/>
    </location>
</feature>
<feature type="domain" description="PDZ" evidence="2">
    <location>
        <begin position="76"/>
        <end position="168"/>
    </location>
</feature>
<evidence type="ECO:0000259" key="2">
    <source>
        <dbReference type="PROSITE" id="PS50106"/>
    </source>
</evidence>
<evidence type="ECO:0000313" key="3">
    <source>
        <dbReference type="EMBL" id="KAH9370261.1"/>
    </source>
</evidence>
<dbReference type="SMART" id="SM00228">
    <property type="entry name" value="PDZ"/>
    <property type="match status" value="1"/>
</dbReference>
<dbReference type="OMA" id="DHHENFV"/>
<dbReference type="PROSITE" id="PS50106">
    <property type="entry name" value="PDZ"/>
    <property type="match status" value="1"/>
</dbReference>
<proteinExistence type="predicted"/>
<dbReference type="InterPro" id="IPR001478">
    <property type="entry name" value="PDZ"/>
</dbReference>
<dbReference type="Proteomes" id="UP000821853">
    <property type="component" value="Chromosome 3"/>
</dbReference>
<feature type="compositionally biased region" description="Basic and acidic residues" evidence="1">
    <location>
        <begin position="209"/>
        <end position="220"/>
    </location>
</feature>
<dbReference type="AlphaFoldDB" id="A0A9J6G4S5"/>
<sequence length="262" mass="28211">MEVYNDADLSDPLPAYNGEQSPPPILLKPSTTGTKDFVTVVSVEDSPGATVCSSSDHHENFVTLLEVEEMSSAIEEVLVYRLPGERLGMALKFVGGTAAGDKVSRVFIQSITPESPASRAQWKVSPIKEGDEILEIGDTPVTSMTRLDCVTLLRDSPVCIKMLLRHQSEVSGRGRKNPPPPIPPRKSSAGGTGDVATSPPSAATTSVRQHVELFEKHASGIERSPSLRRPSIPPPLPPRRPKCSCSDSEEPFADARISRHVA</sequence>
<reference evidence="3 4" key="1">
    <citation type="journal article" date="2020" name="Cell">
        <title>Large-Scale Comparative Analyses of Tick Genomes Elucidate Their Genetic Diversity and Vector Capacities.</title>
        <authorList>
            <consortium name="Tick Genome and Microbiome Consortium (TIGMIC)"/>
            <person name="Jia N."/>
            <person name="Wang J."/>
            <person name="Shi W."/>
            <person name="Du L."/>
            <person name="Sun Y."/>
            <person name="Zhan W."/>
            <person name="Jiang J.F."/>
            <person name="Wang Q."/>
            <person name="Zhang B."/>
            <person name="Ji P."/>
            <person name="Bell-Sakyi L."/>
            <person name="Cui X.M."/>
            <person name="Yuan T.T."/>
            <person name="Jiang B.G."/>
            <person name="Yang W.F."/>
            <person name="Lam T.T."/>
            <person name="Chang Q.C."/>
            <person name="Ding S.J."/>
            <person name="Wang X.J."/>
            <person name="Zhu J.G."/>
            <person name="Ruan X.D."/>
            <person name="Zhao L."/>
            <person name="Wei J.T."/>
            <person name="Ye R.Z."/>
            <person name="Que T.C."/>
            <person name="Du C.H."/>
            <person name="Zhou Y.H."/>
            <person name="Cheng J.X."/>
            <person name="Dai P.F."/>
            <person name="Guo W.B."/>
            <person name="Han X.H."/>
            <person name="Huang E.J."/>
            <person name="Li L.F."/>
            <person name="Wei W."/>
            <person name="Gao Y.C."/>
            <person name="Liu J.Z."/>
            <person name="Shao H.Z."/>
            <person name="Wang X."/>
            <person name="Wang C.C."/>
            <person name="Yang T.C."/>
            <person name="Huo Q.B."/>
            <person name="Li W."/>
            <person name="Chen H.Y."/>
            <person name="Chen S.E."/>
            <person name="Zhou L.G."/>
            <person name="Ni X.B."/>
            <person name="Tian J.H."/>
            <person name="Sheng Y."/>
            <person name="Liu T."/>
            <person name="Pan Y.S."/>
            <person name="Xia L.Y."/>
            <person name="Li J."/>
            <person name="Zhao F."/>
            <person name="Cao W.C."/>
        </authorList>
    </citation>
    <scope>NUCLEOTIDE SEQUENCE [LARGE SCALE GENOMIC DNA]</scope>
    <source>
        <strain evidence="3">HaeL-2018</strain>
    </source>
</reference>
<keyword evidence="4" id="KW-1185">Reference proteome</keyword>
<dbReference type="OrthoDB" id="42382at2759"/>
<evidence type="ECO:0000313" key="4">
    <source>
        <dbReference type="Proteomes" id="UP000821853"/>
    </source>
</evidence>
<dbReference type="SUPFAM" id="SSF50156">
    <property type="entry name" value="PDZ domain-like"/>
    <property type="match status" value="1"/>
</dbReference>
<name>A0A9J6G4S5_HAELO</name>
<feature type="region of interest" description="Disordered" evidence="1">
    <location>
        <begin position="1"/>
        <end position="30"/>
    </location>
</feature>
<evidence type="ECO:0000256" key="1">
    <source>
        <dbReference type="SAM" id="MobiDB-lite"/>
    </source>
</evidence>
<dbReference type="Pfam" id="PF00595">
    <property type="entry name" value="PDZ"/>
    <property type="match status" value="1"/>
</dbReference>
<dbReference type="Gene3D" id="2.30.42.10">
    <property type="match status" value="1"/>
</dbReference>
<dbReference type="CDD" id="cd00136">
    <property type="entry name" value="PDZ_canonical"/>
    <property type="match status" value="1"/>
</dbReference>
<accession>A0A9J6G4S5</accession>
<dbReference type="PANTHER" id="PTHR11324:SF16">
    <property type="entry name" value="PDZ DOMAIN-CONTAINING PROTEIN 2"/>
    <property type="match status" value="1"/>
</dbReference>